<dbReference type="Proteomes" id="UP000540909">
    <property type="component" value="Unassembled WGS sequence"/>
</dbReference>
<feature type="compositionally biased region" description="Polar residues" evidence="1">
    <location>
        <begin position="157"/>
        <end position="176"/>
    </location>
</feature>
<dbReference type="AlphaFoldDB" id="A0A7W6R710"/>
<evidence type="ECO:0000256" key="1">
    <source>
        <dbReference type="SAM" id="MobiDB-lite"/>
    </source>
</evidence>
<accession>A0A7W6R710</accession>
<gene>
    <name evidence="2" type="ORF">GGD57_004611</name>
</gene>
<dbReference type="EMBL" id="JACIFY010000018">
    <property type="protein sequence ID" value="MBB4238008.1"/>
    <property type="molecule type" value="Genomic_DNA"/>
</dbReference>
<feature type="region of interest" description="Disordered" evidence="1">
    <location>
        <begin position="142"/>
        <end position="176"/>
    </location>
</feature>
<name>A0A7W6R710_9HYPH</name>
<organism evidence="2 3">
    <name type="scientific">Rhizobium esperanzae</name>
    <dbReference type="NCBI Taxonomy" id="1967781"/>
    <lineage>
        <taxon>Bacteria</taxon>
        <taxon>Pseudomonadati</taxon>
        <taxon>Pseudomonadota</taxon>
        <taxon>Alphaproteobacteria</taxon>
        <taxon>Hyphomicrobiales</taxon>
        <taxon>Rhizobiaceae</taxon>
        <taxon>Rhizobium/Agrobacterium group</taxon>
        <taxon>Rhizobium</taxon>
    </lineage>
</organism>
<evidence type="ECO:0000313" key="3">
    <source>
        <dbReference type="Proteomes" id="UP000540909"/>
    </source>
</evidence>
<protein>
    <submittedName>
        <fullName evidence="2">Uncharacterized protein</fullName>
    </submittedName>
</protein>
<comment type="caution">
    <text evidence="2">The sequence shown here is derived from an EMBL/GenBank/DDBJ whole genome shotgun (WGS) entry which is preliminary data.</text>
</comment>
<evidence type="ECO:0000313" key="2">
    <source>
        <dbReference type="EMBL" id="MBB4238008.1"/>
    </source>
</evidence>
<reference evidence="2 3" key="1">
    <citation type="submission" date="2020-08" db="EMBL/GenBank/DDBJ databases">
        <title>Genomic Encyclopedia of Type Strains, Phase IV (KMG-V): Genome sequencing to study the core and pangenomes of soil and plant-associated prokaryotes.</title>
        <authorList>
            <person name="Whitman W."/>
        </authorList>
    </citation>
    <scope>NUCLEOTIDE SEQUENCE [LARGE SCALE GENOMIC DNA]</scope>
    <source>
        <strain evidence="2 3">SEMIA 4089</strain>
    </source>
</reference>
<sequence length="176" mass="19058">MLENLVPEDAGGEILRIAHGGDINENPVLADLESSPTDQRKRFSRLDGPKPEIRRVDLRGQKSAFAGIVTGFENQIAAVVPNAGDITCLRMCVAPADGFGQLVGNCAVPIPHARGKPLGLLLDIQAGKLAYIPIVVGKDDAQLDQHRDHGEKRDPSRQNGRQRGIRPNQSRSSRSM</sequence>
<proteinExistence type="predicted"/>
<feature type="compositionally biased region" description="Basic and acidic residues" evidence="1">
    <location>
        <begin position="142"/>
        <end position="156"/>
    </location>
</feature>